<organism evidence="3 4">
    <name type="scientific">Methylobacterium soli</name>
    <dbReference type="NCBI Taxonomy" id="553447"/>
    <lineage>
        <taxon>Bacteria</taxon>
        <taxon>Pseudomonadati</taxon>
        <taxon>Pseudomonadota</taxon>
        <taxon>Alphaproteobacteria</taxon>
        <taxon>Hyphomicrobiales</taxon>
        <taxon>Methylobacteriaceae</taxon>
        <taxon>Methylobacterium</taxon>
    </lineage>
</organism>
<name>A0A6L3SRS6_9HYPH</name>
<dbReference type="EMBL" id="VZZK01000067">
    <property type="protein sequence ID" value="KAB1070180.1"/>
    <property type="molecule type" value="Genomic_DNA"/>
</dbReference>
<feature type="compositionally biased region" description="Pro residues" evidence="1">
    <location>
        <begin position="95"/>
        <end position="106"/>
    </location>
</feature>
<dbReference type="InterPro" id="IPR048911">
    <property type="entry name" value="Bflower"/>
</dbReference>
<keyword evidence="4" id="KW-1185">Reference proteome</keyword>
<evidence type="ECO:0000256" key="1">
    <source>
        <dbReference type="SAM" id="MobiDB-lite"/>
    </source>
</evidence>
<sequence length="118" mass="12780">MIEFFDRAGAAAAYSPDDRSLFLWSGQPAAFIDDGKVYAYSGRFIGWVGNGWIVDDEGQHLLFEFDAVGGPVKPARTAKTVPGQRGRNPTKSTPQPTPVRPGPSPSPSWSLRAFADLI</sequence>
<comment type="caution">
    <text evidence="3">The sequence shown here is derived from an EMBL/GenBank/DDBJ whole genome shotgun (WGS) entry which is preliminary data.</text>
</comment>
<dbReference type="RefSeq" id="WP_151005408.1">
    <property type="nucleotide sequence ID" value="NZ_BPQY01000415.1"/>
</dbReference>
<feature type="region of interest" description="Disordered" evidence="1">
    <location>
        <begin position="72"/>
        <end position="109"/>
    </location>
</feature>
<accession>A0A6L3SRS6</accession>
<protein>
    <recommendedName>
        <fullName evidence="2">4-fold beta flower domain-containing protein</fullName>
    </recommendedName>
</protein>
<feature type="domain" description="4-fold beta flower" evidence="2">
    <location>
        <begin position="3"/>
        <end position="117"/>
    </location>
</feature>
<reference evidence="3 4" key="1">
    <citation type="submission" date="2019-09" db="EMBL/GenBank/DDBJ databases">
        <title>YIM 48816 draft genome.</title>
        <authorList>
            <person name="Jiang L."/>
        </authorList>
    </citation>
    <scope>NUCLEOTIDE SEQUENCE [LARGE SCALE GENOMIC DNA]</scope>
    <source>
        <strain evidence="3 4">YIM 48816</strain>
    </source>
</reference>
<dbReference type="Pfam" id="PF21784">
    <property type="entry name" value="Bflower"/>
    <property type="match status" value="1"/>
</dbReference>
<dbReference type="AlphaFoldDB" id="A0A6L3SRS6"/>
<dbReference type="OrthoDB" id="7068845at2"/>
<proteinExistence type="predicted"/>
<dbReference type="Proteomes" id="UP000474159">
    <property type="component" value="Unassembled WGS sequence"/>
</dbReference>
<evidence type="ECO:0000259" key="2">
    <source>
        <dbReference type="Pfam" id="PF21784"/>
    </source>
</evidence>
<evidence type="ECO:0000313" key="4">
    <source>
        <dbReference type="Proteomes" id="UP000474159"/>
    </source>
</evidence>
<gene>
    <name evidence="3" type="ORF">F6X53_30400</name>
</gene>
<evidence type="ECO:0000313" key="3">
    <source>
        <dbReference type="EMBL" id="KAB1070180.1"/>
    </source>
</evidence>